<evidence type="ECO:0000256" key="1">
    <source>
        <dbReference type="SAM" id="Phobius"/>
    </source>
</evidence>
<organism evidence="3">
    <name type="scientific">Woronichinia naegeliana WA131</name>
    <dbReference type="NCBI Taxonomy" id="2824559"/>
    <lineage>
        <taxon>Bacteria</taxon>
        <taxon>Bacillati</taxon>
        <taxon>Cyanobacteriota</taxon>
        <taxon>Cyanophyceae</taxon>
        <taxon>Synechococcales</taxon>
        <taxon>Coelosphaeriaceae</taxon>
        <taxon>Woronichinia</taxon>
    </lineage>
</organism>
<proteinExistence type="predicted"/>
<gene>
    <name evidence="3" type="ORF">KA717_29315</name>
</gene>
<dbReference type="EMBL" id="CP073041">
    <property type="protein sequence ID" value="UXE59798.1"/>
    <property type="molecule type" value="Genomic_DNA"/>
</dbReference>
<protein>
    <submittedName>
        <fullName evidence="3">DUF4129 domain-containing protein</fullName>
    </submittedName>
</protein>
<dbReference type="Proteomes" id="UP001065613">
    <property type="component" value="Chromosome"/>
</dbReference>
<sequence length="200" mass="24044">MTTPQFEKVNLAWRLQQLQQNLGEWWELQWRRWFGSLPDIKAPRIEDPEFWVRFVANSLIFCLFALLFWSIWRSRRWWLSHLKSWRGLSLPVLSKTESFSVSDWIERSHSYHQKGDYYQACRCLYLAMLQHLHEKGLIPHSPSRTDEEYRLLILELPQPDPYETLLITHQQLCFGQREASASLYARCHQACQEIIPQPKN</sequence>
<keyword evidence="1" id="KW-0812">Transmembrane</keyword>
<dbReference type="InterPro" id="IPR025403">
    <property type="entry name" value="TgpA-like_C"/>
</dbReference>
<dbReference type="Pfam" id="PF13559">
    <property type="entry name" value="DUF4129"/>
    <property type="match status" value="1"/>
</dbReference>
<keyword evidence="1" id="KW-0472">Membrane</keyword>
<dbReference type="KEGG" id="wna:KA717_29315"/>
<dbReference type="AlphaFoldDB" id="A0A977KTS0"/>
<keyword evidence="1" id="KW-1133">Transmembrane helix</keyword>
<accession>A0A977KTS0</accession>
<name>A0A977KTS0_9CYAN</name>
<reference evidence="3" key="1">
    <citation type="submission" date="2021-04" db="EMBL/GenBank/DDBJ databases">
        <title>Genome sequence of Woronichinia naegeliana from Washington state freshwater lake bloom.</title>
        <authorList>
            <person name="Dreher T.W."/>
        </authorList>
    </citation>
    <scope>NUCLEOTIDE SEQUENCE</scope>
    <source>
        <strain evidence="3">WA131</strain>
    </source>
</reference>
<evidence type="ECO:0000259" key="2">
    <source>
        <dbReference type="Pfam" id="PF13559"/>
    </source>
</evidence>
<feature type="domain" description="Protein-glutamine gamma-glutamyltransferase-like C-terminal" evidence="2">
    <location>
        <begin position="124"/>
        <end position="191"/>
    </location>
</feature>
<feature type="transmembrane region" description="Helical" evidence="1">
    <location>
        <begin position="50"/>
        <end position="72"/>
    </location>
</feature>
<evidence type="ECO:0000313" key="3">
    <source>
        <dbReference type="EMBL" id="UXE59798.1"/>
    </source>
</evidence>